<evidence type="ECO:0000313" key="3">
    <source>
        <dbReference type="Proteomes" id="UP001199469"/>
    </source>
</evidence>
<evidence type="ECO:0000313" key="2">
    <source>
        <dbReference type="EMBL" id="MCD2196793.1"/>
    </source>
</evidence>
<protein>
    <recommendedName>
        <fullName evidence="4">Integral membrane protein</fullName>
    </recommendedName>
</protein>
<feature type="transmembrane region" description="Helical" evidence="1">
    <location>
        <begin position="130"/>
        <end position="149"/>
    </location>
</feature>
<sequence>MADKGVVARLRQVAVDRVGPTEQSLIVAWGGFGATFGVTRAITHWIRAGHGPSSGGMSAGGRHLHHYNIGILLLAAVGGVALRGEERHRRHPVTATAYGSGAALIVDELALLIDLEDVYWSREGRSSVDAAIGLLALGGLYLAAVPFWHGAARELIPALGRR</sequence>
<dbReference type="Proteomes" id="UP001199469">
    <property type="component" value="Unassembled WGS sequence"/>
</dbReference>
<dbReference type="RefSeq" id="WP_230738669.1">
    <property type="nucleotide sequence ID" value="NZ_JAJNDB010000006.1"/>
</dbReference>
<gene>
    <name evidence="2" type="ORF">LQ327_25815</name>
</gene>
<organism evidence="2 3">
    <name type="scientific">Actinomycetospora endophytica</name>
    <dbReference type="NCBI Taxonomy" id="2291215"/>
    <lineage>
        <taxon>Bacteria</taxon>
        <taxon>Bacillati</taxon>
        <taxon>Actinomycetota</taxon>
        <taxon>Actinomycetes</taxon>
        <taxon>Pseudonocardiales</taxon>
        <taxon>Pseudonocardiaceae</taxon>
        <taxon>Actinomycetospora</taxon>
    </lineage>
</organism>
<comment type="caution">
    <text evidence="2">The sequence shown here is derived from an EMBL/GenBank/DDBJ whole genome shotgun (WGS) entry which is preliminary data.</text>
</comment>
<evidence type="ECO:0008006" key="4">
    <source>
        <dbReference type="Google" id="ProtNLM"/>
    </source>
</evidence>
<keyword evidence="3" id="KW-1185">Reference proteome</keyword>
<evidence type="ECO:0000256" key="1">
    <source>
        <dbReference type="SAM" id="Phobius"/>
    </source>
</evidence>
<keyword evidence="1" id="KW-0472">Membrane</keyword>
<keyword evidence="1" id="KW-0812">Transmembrane</keyword>
<reference evidence="2 3" key="1">
    <citation type="submission" date="2021-11" db="EMBL/GenBank/DDBJ databases">
        <title>Draft genome sequence of Actinomycetospora sp. SF1 isolated from the rhizosphere soil.</title>
        <authorList>
            <person name="Duangmal K."/>
            <person name="Chantavorakit T."/>
        </authorList>
    </citation>
    <scope>NUCLEOTIDE SEQUENCE [LARGE SCALE GENOMIC DNA]</scope>
    <source>
        <strain evidence="2 3">TBRC 5722</strain>
    </source>
</reference>
<proteinExistence type="predicted"/>
<keyword evidence="1" id="KW-1133">Transmembrane helix</keyword>
<dbReference type="EMBL" id="JAJNDB010000006">
    <property type="protein sequence ID" value="MCD2196793.1"/>
    <property type="molecule type" value="Genomic_DNA"/>
</dbReference>
<name>A0ABS8PEU2_9PSEU</name>
<feature type="transmembrane region" description="Helical" evidence="1">
    <location>
        <begin position="64"/>
        <end position="82"/>
    </location>
</feature>
<accession>A0ABS8PEU2</accession>